<dbReference type="RefSeq" id="XP_034240685.1">
    <property type="nucleotide sequence ID" value="XM_034384794.1"/>
</dbReference>
<evidence type="ECO:0000313" key="6">
    <source>
        <dbReference type="RefSeq" id="XP_034240684.1"/>
    </source>
</evidence>
<accession>A0A6P8Z277</accession>
<dbReference type="RefSeq" id="XP_034240687.1">
    <property type="nucleotide sequence ID" value="XM_034384796.1"/>
</dbReference>
<dbReference type="SUPFAM" id="SSF81383">
    <property type="entry name" value="F-box domain"/>
    <property type="match status" value="1"/>
</dbReference>
<feature type="region of interest" description="Disordered" evidence="1">
    <location>
        <begin position="1"/>
        <end position="26"/>
    </location>
</feature>
<dbReference type="RefSeq" id="XP_034240690.1">
    <property type="nucleotide sequence ID" value="XM_034384799.1"/>
</dbReference>
<reference evidence="4 5" key="1">
    <citation type="submission" date="2025-04" db="UniProtKB">
        <authorList>
            <consortium name="RefSeq"/>
        </authorList>
    </citation>
    <scope>IDENTIFICATION</scope>
    <source>
        <tissue evidence="4 5">Total insect</tissue>
    </source>
</reference>
<evidence type="ECO:0000313" key="4">
    <source>
        <dbReference type="RefSeq" id="XP_034240682.1"/>
    </source>
</evidence>
<protein>
    <submittedName>
        <fullName evidence="4 5">Uncharacterized protein LOC117644961 isoform X1</fullName>
    </submittedName>
</protein>
<dbReference type="InterPro" id="IPR036047">
    <property type="entry name" value="F-box-like_dom_sf"/>
</dbReference>
<dbReference type="Gene3D" id="1.20.1280.50">
    <property type="match status" value="1"/>
</dbReference>
<evidence type="ECO:0000313" key="10">
    <source>
        <dbReference type="RefSeq" id="XP_034240688.1"/>
    </source>
</evidence>
<dbReference type="Pfam" id="PF12937">
    <property type="entry name" value="F-box-like"/>
    <property type="match status" value="1"/>
</dbReference>
<dbReference type="RefSeq" id="XP_034240686.1">
    <property type="nucleotide sequence ID" value="XM_034384795.1"/>
</dbReference>
<keyword evidence="3" id="KW-1185">Reference proteome</keyword>
<evidence type="ECO:0000313" key="7">
    <source>
        <dbReference type="RefSeq" id="XP_034240685.1"/>
    </source>
</evidence>
<evidence type="ECO:0000313" key="5">
    <source>
        <dbReference type="RefSeq" id="XP_034240683.1"/>
    </source>
</evidence>
<feature type="domain" description="F-box" evidence="2">
    <location>
        <begin position="26"/>
        <end position="72"/>
    </location>
</feature>
<organism evidence="9">
    <name type="scientific">Thrips palmi</name>
    <name type="common">Melon thrips</name>
    <dbReference type="NCBI Taxonomy" id="161013"/>
    <lineage>
        <taxon>Eukaryota</taxon>
        <taxon>Metazoa</taxon>
        <taxon>Ecdysozoa</taxon>
        <taxon>Arthropoda</taxon>
        <taxon>Hexapoda</taxon>
        <taxon>Insecta</taxon>
        <taxon>Pterygota</taxon>
        <taxon>Neoptera</taxon>
        <taxon>Paraneoptera</taxon>
        <taxon>Thysanoptera</taxon>
        <taxon>Terebrantia</taxon>
        <taxon>Thripoidea</taxon>
        <taxon>Thripidae</taxon>
        <taxon>Thrips</taxon>
    </lineage>
</organism>
<dbReference type="PROSITE" id="PS50181">
    <property type="entry name" value="FBOX"/>
    <property type="match status" value="1"/>
</dbReference>
<dbReference type="Proteomes" id="UP000515158">
    <property type="component" value="Unplaced"/>
</dbReference>
<name>A0A6P8Z277_THRPL</name>
<evidence type="ECO:0000256" key="1">
    <source>
        <dbReference type="SAM" id="MobiDB-lite"/>
    </source>
</evidence>
<dbReference type="GeneID" id="117644961"/>
<dbReference type="RefSeq" id="XP_034240683.1">
    <property type="nucleotide sequence ID" value="XM_034384792.1"/>
</dbReference>
<dbReference type="RefSeq" id="XP_034240682.1">
    <property type="nucleotide sequence ID" value="XM_034384791.1"/>
</dbReference>
<dbReference type="RefSeq" id="XP_034240688.1">
    <property type="nucleotide sequence ID" value="XM_034384797.1"/>
</dbReference>
<proteinExistence type="predicted"/>
<dbReference type="InterPro" id="IPR001810">
    <property type="entry name" value="F-box_dom"/>
</dbReference>
<dbReference type="KEGG" id="tpal:117644961"/>
<evidence type="ECO:0000313" key="11">
    <source>
        <dbReference type="RefSeq" id="XP_034240690.1"/>
    </source>
</evidence>
<gene>
    <name evidence="4 5 6 7 8 9 10 11" type="primary">LOC117644961</name>
</gene>
<evidence type="ECO:0000259" key="2">
    <source>
        <dbReference type="PROSITE" id="PS50181"/>
    </source>
</evidence>
<dbReference type="RefSeq" id="XP_034240684.1">
    <property type="nucleotide sequence ID" value="XM_034384793.1"/>
</dbReference>
<evidence type="ECO:0000313" key="9">
    <source>
        <dbReference type="RefSeq" id="XP_034240687.1"/>
    </source>
</evidence>
<evidence type="ECO:0000313" key="3">
    <source>
        <dbReference type="Proteomes" id="UP000515158"/>
    </source>
</evidence>
<evidence type="ECO:0000313" key="8">
    <source>
        <dbReference type="RefSeq" id="XP_034240686.1"/>
    </source>
</evidence>
<sequence>MESGEPPKKRRATQPPADRQDGDEASVRWSELPARALEKTLSLLCASDVVSAGQTCRSWRAAAKEPGVWQERDLAYSTVYELMVFMDWPLSNGLRHRDARTFVRVVRFAPCLHWLKTAEVMLPAARKALTNSNIKLFGIEVNGRLAWPAKLLSQKEEGLQEVTLVNPNMGCLLAALRCRDLRSLKMKFCQDKKYTCPVLSKDVRIERQNPLKGLVCDGGAFPEAVSSLMERFGDTLEEVYVSCLPSSAALARCTGLRSLGVNLAPASPEDREQLLAGLHGKQLDFIVFKAVKDWDRHPKEGCKAFRQQLQKFVRSDVRCKMCA</sequence>
<dbReference type="AlphaFoldDB" id="A0A6P8Z277"/>